<feature type="transmembrane region" description="Helical" evidence="1">
    <location>
        <begin position="150"/>
        <end position="173"/>
    </location>
</feature>
<keyword evidence="1" id="KW-0472">Membrane</keyword>
<dbReference type="AlphaFoldDB" id="A0A109W4M1"/>
<gene>
    <name evidence="2" type="ORF">AXF13_11260</name>
</gene>
<proteinExistence type="predicted"/>
<name>A0A109W4M1_9BACT</name>
<evidence type="ECO:0000256" key="1">
    <source>
        <dbReference type="SAM" id="Phobius"/>
    </source>
</evidence>
<feature type="transmembrane region" description="Helical" evidence="1">
    <location>
        <begin position="121"/>
        <end position="138"/>
    </location>
</feature>
<keyword evidence="1" id="KW-1133">Transmembrane helix</keyword>
<sequence length="360" mass="40113">MEPQERTHELEERAAGLADGVVEKIASFPREYAQHQQFLYDLKTELIELCARPVTRPGARDGIPGDDLKWELARNMPDFSTESLYQKRSSFLSMGGIVFFGYLLGGLLSTVLGWLGMGGDIIRVVTVWGMFYVSEYLSANPKARFRLLAFLGLGTLAKFTVDLLTGMLQLTSWAGIKRAVFGSGGAPGLLKRWYLLLGAAFLFVFLSKKVTALDVTAFRHSLRKQAEERVRFLLAFFEELERLEAELAALQPGAHPDRSSVKCPKSDCLLALDVIEMLDSFDPDTRKFLTEKLAAVGYVTAAPGAATDEYLVWNDAEHGKFYDMIGLVRDGDRCRILKRAYAADEKIVKGYVQRETGSGK</sequence>
<evidence type="ECO:0000313" key="2">
    <source>
        <dbReference type="EMBL" id="AMD90650.1"/>
    </source>
</evidence>
<dbReference type="Proteomes" id="UP000069241">
    <property type="component" value="Chromosome"/>
</dbReference>
<organism evidence="2 3">
    <name type="scientific">Desulfovibrio fairfieldensis</name>
    <dbReference type="NCBI Taxonomy" id="44742"/>
    <lineage>
        <taxon>Bacteria</taxon>
        <taxon>Pseudomonadati</taxon>
        <taxon>Thermodesulfobacteriota</taxon>
        <taxon>Desulfovibrionia</taxon>
        <taxon>Desulfovibrionales</taxon>
        <taxon>Desulfovibrionaceae</taxon>
        <taxon>Desulfovibrio</taxon>
    </lineage>
</organism>
<feature type="transmembrane region" description="Helical" evidence="1">
    <location>
        <begin position="91"/>
        <end position="115"/>
    </location>
</feature>
<keyword evidence="1" id="KW-0812">Transmembrane</keyword>
<protein>
    <submittedName>
        <fullName evidence="2">Adenosine deaminase</fullName>
    </submittedName>
</protein>
<reference evidence="3" key="1">
    <citation type="submission" date="2016-02" db="EMBL/GenBank/DDBJ databases">
        <authorList>
            <person name="Holder M.E."/>
            <person name="Ajami N.J."/>
            <person name="Petrosino J.F."/>
        </authorList>
    </citation>
    <scope>NUCLEOTIDE SEQUENCE [LARGE SCALE GENOMIC DNA]</scope>
    <source>
        <strain evidence="3">CCUG 45958</strain>
    </source>
</reference>
<accession>A0A109W4M1</accession>
<dbReference type="STRING" id="44742.AXF13_11260"/>
<keyword evidence="3" id="KW-1185">Reference proteome</keyword>
<dbReference type="KEGG" id="dfi:AXF13_11260"/>
<feature type="transmembrane region" description="Helical" evidence="1">
    <location>
        <begin position="193"/>
        <end position="215"/>
    </location>
</feature>
<dbReference type="RefSeq" id="WP_062253333.1">
    <property type="nucleotide sequence ID" value="NZ_CP014229.1"/>
</dbReference>
<evidence type="ECO:0000313" key="3">
    <source>
        <dbReference type="Proteomes" id="UP000069241"/>
    </source>
</evidence>
<dbReference type="EMBL" id="CP014229">
    <property type="protein sequence ID" value="AMD90650.1"/>
    <property type="molecule type" value="Genomic_DNA"/>
</dbReference>